<dbReference type="GO" id="GO:0009062">
    <property type="term" value="P:fatty acid catabolic process"/>
    <property type="evidence" value="ECO:0007669"/>
    <property type="project" value="TreeGrafter"/>
</dbReference>
<dbReference type="GO" id="GO:0005782">
    <property type="term" value="C:peroxisomal matrix"/>
    <property type="evidence" value="ECO:0007669"/>
    <property type="project" value="UniProtKB-SubCell"/>
</dbReference>
<gene>
    <name evidence="5" type="ORF">PPACK8108_LOCUS19721</name>
</gene>
<comment type="similarity">
    <text evidence="1">Belongs to the C/M/P thioester hydrolase family.</text>
</comment>
<reference evidence="5" key="1">
    <citation type="submission" date="2022-06" db="EMBL/GenBank/DDBJ databases">
        <authorList>
            <consortium name="SYNGENTA / RWTH Aachen University"/>
        </authorList>
    </citation>
    <scope>NUCLEOTIDE SEQUENCE</scope>
</reference>
<dbReference type="InterPro" id="IPR049449">
    <property type="entry name" value="TesB_ACOT8-like_N"/>
</dbReference>
<feature type="domain" description="Acyl-CoA thioesterase-like N-terminal HotDog" evidence="3">
    <location>
        <begin position="5"/>
        <end position="84"/>
    </location>
</feature>
<evidence type="ECO:0000313" key="6">
    <source>
        <dbReference type="Proteomes" id="UP001153365"/>
    </source>
</evidence>
<dbReference type="PANTHER" id="PTHR11066:SF34">
    <property type="entry name" value="ACYL-COENZYME A THIOESTERASE 8"/>
    <property type="match status" value="1"/>
</dbReference>
<evidence type="ECO:0000259" key="3">
    <source>
        <dbReference type="Pfam" id="PF13622"/>
    </source>
</evidence>
<evidence type="ECO:0000256" key="2">
    <source>
        <dbReference type="ARBA" id="ARBA00022801"/>
    </source>
</evidence>
<comment type="caution">
    <text evidence="5">The sequence shown here is derived from an EMBL/GenBank/DDBJ whole genome shotgun (WGS) entry which is preliminary data.</text>
</comment>
<name>A0AAV0BFC5_PHAPC</name>
<protein>
    <submittedName>
        <fullName evidence="5">Thioesterase-like superfamily-domain-containing protein</fullName>
    </submittedName>
</protein>
<evidence type="ECO:0000259" key="4">
    <source>
        <dbReference type="Pfam" id="PF20789"/>
    </source>
</evidence>
<dbReference type="EMBL" id="CALTRL010005715">
    <property type="protein sequence ID" value="CAH7685234.1"/>
    <property type="molecule type" value="Genomic_DNA"/>
</dbReference>
<dbReference type="Pfam" id="PF20789">
    <property type="entry name" value="4HBT_3C"/>
    <property type="match status" value="1"/>
</dbReference>
<dbReference type="InterPro" id="IPR003703">
    <property type="entry name" value="Acyl_CoA_thio"/>
</dbReference>
<dbReference type="PANTHER" id="PTHR11066">
    <property type="entry name" value="ACYL-COA THIOESTERASE"/>
    <property type="match status" value="1"/>
</dbReference>
<dbReference type="InterPro" id="IPR029069">
    <property type="entry name" value="HotDog_dom_sf"/>
</dbReference>
<accession>A0AAV0BFC5</accession>
<dbReference type="Pfam" id="PF13622">
    <property type="entry name" value="4HBT_3"/>
    <property type="match status" value="1"/>
</dbReference>
<dbReference type="GO" id="GO:0006637">
    <property type="term" value="P:acyl-CoA metabolic process"/>
    <property type="evidence" value="ECO:0007669"/>
    <property type="project" value="InterPro"/>
</dbReference>
<feature type="domain" description="Acyl-CoA thioesterase-like C-terminal" evidence="4">
    <location>
        <begin position="244"/>
        <end position="306"/>
    </location>
</feature>
<dbReference type="CDD" id="cd03444">
    <property type="entry name" value="Thioesterase_II_repeat1"/>
    <property type="match status" value="1"/>
</dbReference>
<sequence length="311" mass="35365">MNYNSAYGGLIIAQAVNSATETVETDFKLNSLHCYFIRSGSIEIPDGVRYEIERLRDGKSYCTRSIRAIQGKSDCIFTMIVSFHRTESDQPTFFKGFRQTVGEIQLNGNSKTGDSILNHRPQDGSEFNFSLDSDYWSKVPKPKDCIARSDYLRIALEEQPNNSPSDQLREMIQAQILDDRDSNIEFLHFRPGVKLPNHLKGVFGTGIPGGSDTRRMSDTTNRFKNLYFVGTIAKDIGREMIGESNFGMIVSLDHSMYFYDHEIDVSQWMLYQMEAECARFGRGLVIGRIFDLDGKLLAICTQEGVIRRNKL</sequence>
<dbReference type="InterPro" id="IPR049450">
    <property type="entry name" value="ACOT8-like_C"/>
</dbReference>
<keyword evidence="6" id="KW-1185">Reference proteome</keyword>
<keyword evidence="2" id="KW-0378">Hydrolase</keyword>
<organism evidence="5 6">
    <name type="scientific">Phakopsora pachyrhizi</name>
    <name type="common">Asian soybean rust disease fungus</name>
    <dbReference type="NCBI Taxonomy" id="170000"/>
    <lineage>
        <taxon>Eukaryota</taxon>
        <taxon>Fungi</taxon>
        <taxon>Dikarya</taxon>
        <taxon>Basidiomycota</taxon>
        <taxon>Pucciniomycotina</taxon>
        <taxon>Pucciniomycetes</taxon>
        <taxon>Pucciniales</taxon>
        <taxon>Phakopsoraceae</taxon>
        <taxon>Phakopsora</taxon>
    </lineage>
</organism>
<dbReference type="GO" id="GO:0047617">
    <property type="term" value="F:fatty acyl-CoA hydrolase activity"/>
    <property type="evidence" value="ECO:0007669"/>
    <property type="project" value="InterPro"/>
</dbReference>
<proteinExistence type="inferred from homology"/>
<dbReference type="AlphaFoldDB" id="A0AAV0BFC5"/>
<dbReference type="Gene3D" id="3.10.129.10">
    <property type="entry name" value="Hotdog Thioesterase"/>
    <property type="match status" value="1"/>
</dbReference>
<dbReference type="SUPFAM" id="SSF54637">
    <property type="entry name" value="Thioesterase/thiol ester dehydrase-isomerase"/>
    <property type="match status" value="2"/>
</dbReference>
<dbReference type="InterPro" id="IPR042171">
    <property type="entry name" value="Acyl-CoA_hotdog"/>
</dbReference>
<dbReference type="Gene3D" id="2.40.160.210">
    <property type="entry name" value="Acyl-CoA thioesterase, double hotdog domain"/>
    <property type="match status" value="1"/>
</dbReference>
<evidence type="ECO:0000313" key="5">
    <source>
        <dbReference type="EMBL" id="CAH7685234.1"/>
    </source>
</evidence>
<dbReference type="CDD" id="cd03445">
    <property type="entry name" value="Thioesterase_II_repeat2"/>
    <property type="match status" value="1"/>
</dbReference>
<dbReference type="Proteomes" id="UP001153365">
    <property type="component" value="Unassembled WGS sequence"/>
</dbReference>
<evidence type="ECO:0000256" key="1">
    <source>
        <dbReference type="ARBA" id="ARBA00006538"/>
    </source>
</evidence>